<keyword evidence="2" id="KW-1185">Reference proteome</keyword>
<dbReference type="EMBL" id="RCHS01003243">
    <property type="protein sequence ID" value="RMX43125.1"/>
    <property type="molecule type" value="Genomic_DNA"/>
</dbReference>
<evidence type="ECO:0000313" key="1">
    <source>
        <dbReference type="EMBL" id="RMX43125.1"/>
    </source>
</evidence>
<gene>
    <name evidence="1" type="ORF">pdam_00006858</name>
</gene>
<organism evidence="1 2">
    <name type="scientific">Pocillopora damicornis</name>
    <name type="common">Cauliflower coral</name>
    <name type="synonym">Millepora damicornis</name>
    <dbReference type="NCBI Taxonomy" id="46731"/>
    <lineage>
        <taxon>Eukaryota</taxon>
        <taxon>Metazoa</taxon>
        <taxon>Cnidaria</taxon>
        <taxon>Anthozoa</taxon>
        <taxon>Hexacorallia</taxon>
        <taxon>Scleractinia</taxon>
        <taxon>Astrocoeniina</taxon>
        <taxon>Pocilloporidae</taxon>
        <taxon>Pocillopora</taxon>
    </lineage>
</organism>
<dbReference type="AlphaFoldDB" id="A0A3M6TNX7"/>
<reference evidence="1 2" key="1">
    <citation type="journal article" date="2018" name="Sci. Rep.">
        <title>Comparative analysis of the Pocillopora damicornis genome highlights role of immune system in coral evolution.</title>
        <authorList>
            <person name="Cunning R."/>
            <person name="Bay R.A."/>
            <person name="Gillette P."/>
            <person name="Baker A.C."/>
            <person name="Traylor-Knowles N."/>
        </authorList>
    </citation>
    <scope>NUCLEOTIDE SEQUENCE [LARGE SCALE GENOMIC DNA]</scope>
    <source>
        <strain evidence="1">RSMAS</strain>
        <tissue evidence="1">Whole animal</tissue>
    </source>
</reference>
<proteinExistence type="predicted"/>
<sequence length="135" mass="15723">MNRRSIISLKEPQSHESTYTANINYVNKTISDNANVRPIMRSTSDYVRLNHSISSYDDANMFQYLIDNPSSEFSDEDDIKGVQVTNKDFHKVKTETYGMKLHLDPSKGFYSSRHQSTIQQSKYQLPAVLRQFREH</sequence>
<name>A0A3M6TNX7_POCDA</name>
<dbReference type="Proteomes" id="UP000275408">
    <property type="component" value="Unassembled WGS sequence"/>
</dbReference>
<accession>A0A3M6TNX7</accession>
<protein>
    <submittedName>
        <fullName evidence="1">Uncharacterized protein</fullName>
    </submittedName>
</protein>
<evidence type="ECO:0000313" key="2">
    <source>
        <dbReference type="Proteomes" id="UP000275408"/>
    </source>
</evidence>
<comment type="caution">
    <text evidence="1">The sequence shown here is derived from an EMBL/GenBank/DDBJ whole genome shotgun (WGS) entry which is preliminary data.</text>
</comment>